<dbReference type="EMBL" id="CP103416">
    <property type="protein sequence ID" value="UVW34125.1"/>
    <property type="molecule type" value="Genomic_DNA"/>
</dbReference>
<evidence type="ECO:0000313" key="9">
    <source>
        <dbReference type="Proteomes" id="UP001059934"/>
    </source>
</evidence>
<keyword evidence="9" id="KW-1185">Reference proteome</keyword>
<keyword evidence="4" id="KW-0067">ATP-binding</keyword>
<dbReference type="Proteomes" id="UP001059934">
    <property type="component" value="Chromosome"/>
</dbReference>
<dbReference type="SUPFAM" id="SSF56112">
    <property type="entry name" value="Protein kinase-like (PK-like)"/>
    <property type="match status" value="1"/>
</dbReference>
<keyword evidence="5" id="KW-1133">Transmembrane helix</keyword>
<proteinExistence type="predicted"/>
<name>A0ABY5TL85_9GAMM</name>
<dbReference type="PANTHER" id="PTHR24348">
    <property type="entry name" value="SERINE/THREONINE-PROTEIN KINASE UNC-51-RELATED"/>
    <property type="match status" value="1"/>
</dbReference>
<evidence type="ECO:0000259" key="7">
    <source>
        <dbReference type="PROSITE" id="PS51746"/>
    </source>
</evidence>
<keyword evidence="5" id="KW-0812">Transmembrane</keyword>
<evidence type="ECO:0000256" key="5">
    <source>
        <dbReference type="SAM" id="Phobius"/>
    </source>
</evidence>
<dbReference type="GO" id="GO:0016301">
    <property type="term" value="F:kinase activity"/>
    <property type="evidence" value="ECO:0007669"/>
    <property type="project" value="UniProtKB-KW"/>
</dbReference>
<gene>
    <name evidence="8" type="ORF">NYF23_08800</name>
</gene>
<dbReference type="InterPro" id="IPR011009">
    <property type="entry name" value="Kinase-like_dom_sf"/>
</dbReference>
<feature type="domain" description="Protein kinase" evidence="6">
    <location>
        <begin position="268"/>
        <end position="541"/>
    </location>
</feature>
<dbReference type="Pfam" id="PF00069">
    <property type="entry name" value="Pkinase"/>
    <property type="match status" value="1"/>
</dbReference>
<evidence type="ECO:0000256" key="2">
    <source>
        <dbReference type="ARBA" id="ARBA00022741"/>
    </source>
</evidence>
<evidence type="ECO:0000256" key="3">
    <source>
        <dbReference type="ARBA" id="ARBA00022777"/>
    </source>
</evidence>
<dbReference type="CDD" id="cd14014">
    <property type="entry name" value="STKc_PknB_like"/>
    <property type="match status" value="1"/>
</dbReference>
<feature type="domain" description="PPM-type phosphatase" evidence="7">
    <location>
        <begin position="1"/>
        <end position="235"/>
    </location>
</feature>
<evidence type="ECO:0000256" key="4">
    <source>
        <dbReference type="ARBA" id="ARBA00022840"/>
    </source>
</evidence>
<dbReference type="SMART" id="SM00331">
    <property type="entry name" value="PP2C_SIG"/>
    <property type="match status" value="1"/>
</dbReference>
<feature type="transmembrane region" description="Helical" evidence="5">
    <location>
        <begin position="557"/>
        <end position="576"/>
    </location>
</feature>
<reference evidence="8" key="1">
    <citation type="submission" date="2022-08" db="EMBL/GenBank/DDBJ databases">
        <title>Catabolic pathway analysis in culturable SAR92 clade bacteria reveals their overlooked roles in DMSP degradation in coastal seas.</title>
        <authorList>
            <person name="He X."/>
            <person name="Zhang X."/>
            <person name="Zhang Y."/>
        </authorList>
    </citation>
    <scope>NUCLEOTIDE SEQUENCE</scope>
    <source>
        <strain evidence="8">H455</strain>
    </source>
</reference>
<sequence length="579" mass="64776">MTEAQLDIASFCEAGIKPINEDAVRFEQPVEAYRLENKGIVLALADGVSTAEAGREASRTAVARFLEDYYQTPDTWSVAGSGEKVLSTINLRLFRKSHEFVTTTKGYLCTFSALVIKSRTLHFFHVGDSRIYLLREGEMLQLTTDHVATIDENRTCLSRAMGMDSLLNLDYGHRELIPGDRLLLTSDGVHDFIAAPELQQLLSTGSKASDISKAIHSAAMAAGSDDNLSALVALVNHLPESNLEDYSAELTRLPFPPDLAPGMKLDGYLVVKELFASSRSQLYLVEDEASQSRCVMKTPSRNMEEDLSAIDRFIQEEWIGRRIHSPYVVRVIQQQRRRTALYYLMEYVDGIGLDRWITEHQPAIPKLSIALVKQIAEGLKAFHDNEAIHQDLKPANIMLSNSSIAAGQPQILIVDFGSVYVAGLAELQRPLVHEGALGTASYSDPLYLLGRNPGIQGDVYALATIVYEIFTGQLPYGESIEECRDAFDYDRLRYINAAQHNAQIPVWFDAALQKGVAFDLQQRYQTIDELLRDLTQPNPIFLQSDPVIEKNASSLTLWKLLSGFWFLSFVLLIYLFSRL</sequence>
<dbReference type="InterPro" id="IPR001932">
    <property type="entry name" value="PPM-type_phosphatase-like_dom"/>
</dbReference>
<dbReference type="CDD" id="cd00143">
    <property type="entry name" value="PP2Cc"/>
    <property type="match status" value="1"/>
</dbReference>
<dbReference type="InterPro" id="IPR000719">
    <property type="entry name" value="Prot_kinase_dom"/>
</dbReference>
<dbReference type="PROSITE" id="PS50011">
    <property type="entry name" value="PROTEIN_KINASE_DOM"/>
    <property type="match status" value="1"/>
</dbReference>
<protein>
    <submittedName>
        <fullName evidence="8">Protein kinase</fullName>
    </submittedName>
</protein>
<dbReference type="SMART" id="SM00220">
    <property type="entry name" value="S_TKc"/>
    <property type="match status" value="1"/>
</dbReference>
<organism evidence="8 9">
    <name type="scientific">SAR92 clade bacterium H455</name>
    <dbReference type="NCBI Taxonomy" id="2974818"/>
    <lineage>
        <taxon>Bacteria</taxon>
        <taxon>Pseudomonadati</taxon>
        <taxon>Pseudomonadota</taxon>
        <taxon>Gammaproteobacteria</taxon>
        <taxon>Cellvibrionales</taxon>
        <taxon>Porticoccaceae</taxon>
        <taxon>SAR92 clade</taxon>
    </lineage>
</organism>
<keyword evidence="1" id="KW-0808">Transferase</keyword>
<dbReference type="Gene3D" id="3.30.200.20">
    <property type="entry name" value="Phosphorylase Kinase, domain 1"/>
    <property type="match status" value="1"/>
</dbReference>
<dbReference type="Gene3D" id="3.60.40.10">
    <property type="entry name" value="PPM-type phosphatase domain"/>
    <property type="match status" value="1"/>
</dbReference>
<dbReference type="PANTHER" id="PTHR24348:SF22">
    <property type="entry name" value="NON-SPECIFIC SERINE_THREONINE PROTEIN KINASE"/>
    <property type="match status" value="1"/>
</dbReference>
<evidence type="ECO:0000256" key="1">
    <source>
        <dbReference type="ARBA" id="ARBA00022679"/>
    </source>
</evidence>
<evidence type="ECO:0000259" key="6">
    <source>
        <dbReference type="PROSITE" id="PS50011"/>
    </source>
</evidence>
<keyword evidence="2" id="KW-0547">Nucleotide-binding</keyword>
<dbReference type="SMART" id="SM00332">
    <property type="entry name" value="PP2Cc"/>
    <property type="match status" value="1"/>
</dbReference>
<dbReference type="InterPro" id="IPR045269">
    <property type="entry name" value="Atg1-like"/>
</dbReference>
<dbReference type="InterPro" id="IPR036457">
    <property type="entry name" value="PPM-type-like_dom_sf"/>
</dbReference>
<accession>A0ABY5TL85</accession>
<dbReference type="SUPFAM" id="SSF81606">
    <property type="entry name" value="PP2C-like"/>
    <property type="match status" value="1"/>
</dbReference>
<dbReference type="Gene3D" id="1.10.510.10">
    <property type="entry name" value="Transferase(Phosphotransferase) domain 1"/>
    <property type="match status" value="1"/>
</dbReference>
<keyword evidence="3 8" id="KW-0418">Kinase</keyword>
<dbReference type="Pfam" id="PF13672">
    <property type="entry name" value="PP2C_2"/>
    <property type="match status" value="1"/>
</dbReference>
<evidence type="ECO:0000313" key="8">
    <source>
        <dbReference type="EMBL" id="UVW34125.1"/>
    </source>
</evidence>
<keyword evidence="5" id="KW-0472">Membrane</keyword>
<dbReference type="PROSITE" id="PS51746">
    <property type="entry name" value="PPM_2"/>
    <property type="match status" value="1"/>
</dbReference>